<evidence type="ECO:0000313" key="6">
    <source>
        <dbReference type="Proteomes" id="UP000035268"/>
    </source>
</evidence>
<evidence type="ECO:0000259" key="4">
    <source>
        <dbReference type="PROSITE" id="PS51820"/>
    </source>
</evidence>
<dbReference type="EMBL" id="CP010904">
    <property type="protein sequence ID" value="AKJ63472.1"/>
    <property type="molecule type" value="Genomic_DNA"/>
</dbReference>
<dbReference type="Proteomes" id="UP000035268">
    <property type="component" value="Chromosome"/>
</dbReference>
<evidence type="ECO:0000259" key="3">
    <source>
        <dbReference type="PROSITE" id="PS50093"/>
    </source>
</evidence>
<dbReference type="SUPFAM" id="SSF48452">
    <property type="entry name" value="TPR-like"/>
    <property type="match status" value="1"/>
</dbReference>
<proteinExistence type="predicted"/>
<dbReference type="AlphaFoldDB" id="A0A0G3EDK6"/>
<feature type="domain" description="PA14" evidence="4">
    <location>
        <begin position="179"/>
        <end position="331"/>
    </location>
</feature>
<reference evidence="5 6" key="2">
    <citation type="journal article" date="2016" name="ISME J.">
        <title>Characterization of the first cultured representative of Verrucomicrobia subdivision 5 indicates the proposal of a novel phylum.</title>
        <authorList>
            <person name="Spring S."/>
            <person name="Bunk B."/>
            <person name="Sproer C."/>
            <person name="Schumann P."/>
            <person name="Rohde M."/>
            <person name="Tindall B.J."/>
            <person name="Klenk H.P."/>
        </authorList>
    </citation>
    <scope>NUCLEOTIDE SEQUENCE [LARGE SCALE GENOMIC DNA]</scope>
    <source>
        <strain evidence="5 6">L21-Fru-AB</strain>
    </source>
</reference>
<dbReference type="PROSITE" id="PS50093">
    <property type="entry name" value="PKD"/>
    <property type="match status" value="1"/>
</dbReference>
<dbReference type="STRING" id="1307763.L21SP4_00188"/>
<accession>A0A0G3EDK6</accession>
<keyword evidence="2" id="KW-0812">Transmembrane</keyword>
<reference evidence="6" key="1">
    <citation type="submission" date="2015-02" db="EMBL/GenBank/DDBJ databases">
        <title>Description and complete genome sequence of the first cultured representative of the subdivision 5 of the Verrucomicrobia phylum.</title>
        <authorList>
            <person name="Spring S."/>
            <person name="Bunk B."/>
            <person name="Sproer C."/>
            <person name="Klenk H.-P."/>
        </authorList>
    </citation>
    <scope>NUCLEOTIDE SEQUENCE [LARGE SCALE GENOMIC DNA]</scope>
    <source>
        <strain evidence="6">L21-Fru-AB</strain>
    </source>
</reference>
<feature type="transmembrane region" description="Helical" evidence="2">
    <location>
        <begin position="61"/>
        <end position="80"/>
    </location>
</feature>
<dbReference type="Pfam" id="PF18911">
    <property type="entry name" value="PKD_4"/>
    <property type="match status" value="1"/>
</dbReference>
<evidence type="ECO:0000256" key="2">
    <source>
        <dbReference type="SAM" id="Phobius"/>
    </source>
</evidence>
<dbReference type="KEGG" id="vbl:L21SP4_00188"/>
<evidence type="ECO:0008006" key="7">
    <source>
        <dbReference type="Google" id="ProtNLM"/>
    </source>
</evidence>
<organism evidence="5 6">
    <name type="scientific">Kiritimatiella glycovorans</name>
    <dbReference type="NCBI Taxonomy" id="1307763"/>
    <lineage>
        <taxon>Bacteria</taxon>
        <taxon>Pseudomonadati</taxon>
        <taxon>Kiritimatiellota</taxon>
        <taxon>Kiritimatiellia</taxon>
        <taxon>Kiritimatiellales</taxon>
        <taxon>Kiritimatiellaceae</taxon>
        <taxon>Kiritimatiella</taxon>
    </lineage>
</organism>
<dbReference type="Gene3D" id="1.25.40.10">
    <property type="entry name" value="Tetratricopeptide repeat domain"/>
    <property type="match status" value="1"/>
</dbReference>
<dbReference type="InterPro" id="IPR037524">
    <property type="entry name" value="PA14/GLEYA"/>
</dbReference>
<sequence length="739" mass="85256">MRRRRSRKGLEQHSGANGVQDAKNPECGGRRRGGTLQAGDMPGLMTKHRPFKKRRDRARRVSSAFFVIVLLSMLTATTAARAVPVTWSEPEAEFRLLLVLRGNTRWPAKAGFVSFCTSPYRPETSAFTVRRLDGVPVGTRRLWVRDGEPVKLMFDTSSGERSYYLYIGPKDRLEEKSFEPQSGVILETRPAHAFRIGSVDQFRKVWEAAGEPYGRSVVPKIFDGINRFGPSTEFMSRYRGWFELKEKGAYEIATVADDLAFVLIDGRTVVEWPRGKNLWRHRSGEVHAEVELDKGVHEIEYLHLQQHHRSVAMTAWRKKGADRFHLMQDGVYRPVAHFDPSAWMAADPDRQPGLVTWRIVDSLELDDRAVVRAEFRVRPEDEDLRYRWTFDDGTVVDGAAVTHIFLRPGRRRFRLQGLDGRWTEQEWKGTVRVHRRWEERFRWNEEIFDALRPHLMERDLASLPVEDFTYFMEWASSAHDLELLGRSVDEARRRADGLKRDAPEALLRIGAYYARARKHEYEEAEQWFRTVIGLDSAPAPLKDRARLELGALLLKAYGKPQEAQQVLKAVRPPHLSNRLQRRLRFLDAERLLIAGDTGRAREAFERLAAGTRMDSRSVLRRRATAQEAAAALDEGLTEEALDRMRGLMLEDPRERLDLDRIDLLRRIYLRSGDLLRARVLCASSLPLAVSDRERSELLYALADVYDRMGREDRARETARRIIDEYPYSAAASRAAGRWK</sequence>
<evidence type="ECO:0000256" key="1">
    <source>
        <dbReference type="SAM" id="MobiDB-lite"/>
    </source>
</evidence>
<dbReference type="InterPro" id="IPR000601">
    <property type="entry name" value="PKD_dom"/>
</dbReference>
<gene>
    <name evidence="5" type="ORF">L21SP4_00188</name>
</gene>
<feature type="compositionally biased region" description="Basic residues" evidence="1">
    <location>
        <begin position="46"/>
        <end position="55"/>
    </location>
</feature>
<name>A0A0G3EDK6_9BACT</name>
<dbReference type="PROSITE" id="PS51820">
    <property type="entry name" value="PA14"/>
    <property type="match status" value="1"/>
</dbReference>
<dbReference type="CDD" id="cd00146">
    <property type="entry name" value="PKD"/>
    <property type="match status" value="1"/>
</dbReference>
<dbReference type="InterPro" id="IPR011990">
    <property type="entry name" value="TPR-like_helical_dom_sf"/>
</dbReference>
<keyword evidence="2" id="KW-1133">Transmembrane helix</keyword>
<feature type="domain" description="PKD" evidence="3">
    <location>
        <begin position="375"/>
        <end position="415"/>
    </location>
</feature>
<evidence type="ECO:0000313" key="5">
    <source>
        <dbReference type="EMBL" id="AKJ63472.1"/>
    </source>
</evidence>
<keyword evidence="2" id="KW-0472">Membrane</keyword>
<protein>
    <recommendedName>
        <fullName evidence="7">PA14 domain-containing protein</fullName>
    </recommendedName>
</protein>
<feature type="region of interest" description="Disordered" evidence="1">
    <location>
        <begin position="1"/>
        <end position="55"/>
    </location>
</feature>
<keyword evidence="6" id="KW-1185">Reference proteome</keyword>